<evidence type="ECO:0000313" key="9">
    <source>
        <dbReference type="Proteomes" id="UP000318478"/>
    </source>
</evidence>
<evidence type="ECO:0000256" key="4">
    <source>
        <dbReference type="ARBA" id="ARBA00022993"/>
    </source>
</evidence>
<gene>
    <name evidence="5 8" type="primary">coaE</name>
    <name evidence="8" type="ORF">Pla123a_27910</name>
</gene>
<dbReference type="EC" id="2.7.1.24" evidence="5 6"/>
<proteinExistence type="inferred from homology"/>
<dbReference type="HAMAP" id="MF_00376">
    <property type="entry name" value="Dephospho_CoA_kinase"/>
    <property type="match status" value="1"/>
</dbReference>
<name>A0A5C5YMC9_9BACT</name>
<keyword evidence="3 5" id="KW-0067">ATP-binding</keyword>
<accession>A0A5C5YMC9</accession>
<sequence>MGVARITGSRTHSASLGPITRQRRASNEGRRFQGSRGVWPETKRDETGQNPSGPSETTFEKPYWQVPYYNRAASQPPVLSPPIDISDKTVGRPPPAGRGPQQPTRNPTANVLTLGLIGGIASGKSTVGRLLAEHGAQVLDADQFAHQVLAEPEVLAELAKRWGDAILTPAGKLDRRQVAQRVFGESPEATAERRFLEGIVHPRVRELLKQALRDYAATGGRVAVLDIPLLIEAGWADDCDLVLFVDAPQSARSDRTSTRGWDSAELSQREQAQLPIDRKRSRADLVISNDADLATLEREIAELWSREIAPRLAG</sequence>
<comment type="pathway">
    <text evidence="5">Cofactor biosynthesis; coenzyme A biosynthesis; CoA from (R)-pantothenate: step 5/5.</text>
</comment>
<dbReference type="InterPro" id="IPR001977">
    <property type="entry name" value="Depp_CoAkinase"/>
</dbReference>
<keyword evidence="5" id="KW-0963">Cytoplasm</keyword>
<keyword evidence="4 5" id="KW-0173">Coenzyme A biosynthesis</keyword>
<keyword evidence="9" id="KW-1185">Reference proteome</keyword>
<dbReference type="CDD" id="cd02022">
    <property type="entry name" value="DPCK"/>
    <property type="match status" value="1"/>
</dbReference>
<dbReference type="UniPathway" id="UPA00241">
    <property type="reaction ID" value="UER00356"/>
</dbReference>
<dbReference type="Pfam" id="PF01121">
    <property type="entry name" value="CoaE"/>
    <property type="match status" value="1"/>
</dbReference>
<comment type="subcellular location">
    <subcellularLocation>
        <location evidence="5">Cytoplasm</location>
    </subcellularLocation>
</comment>
<comment type="function">
    <text evidence="5">Catalyzes the phosphorylation of the 3'-hydroxyl group of dephosphocoenzyme A to form coenzyme A.</text>
</comment>
<feature type="region of interest" description="Disordered" evidence="7">
    <location>
        <begin position="1"/>
        <end position="61"/>
    </location>
</feature>
<evidence type="ECO:0000313" key="8">
    <source>
        <dbReference type="EMBL" id="TWT76005.1"/>
    </source>
</evidence>
<dbReference type="OrthoDB" id="9812943at2"/>
<dbReference type="PROSITE" id="PS51219">
    <property type="entry name" value="DPCK"/>
    <property type="match status" value="1"/>
</dbReference>
<dbReference type="PANTHER" id="PTHR10695">
    <property type="entry name" value="DEPHOSPHO-COA KINASE-RELATED"/>
    <property type="match status" value="1"/>
</dbReference>
<evidence type="ECO:0000256" key="1">
    <source>
        <dbReference type="ARBA" id="ARBA00009018"/>
    </source>
</evidence>
<comment type="similarity">
    <text evidence="1 5">Belongs to the CoaE family.</text>
</comment>
<dbReference type="GO" id="GO:0004140">
    <property type="term" value="F:dephospho-CoA kinase activity"/>
    <property type="evidence" value="ECO:0007669"/>
    <property type="project" value="UniProtKB-UniRule"/>
</dbReference>
<dbReference type="InterPro" id="IPR027417">
    <property type="entry name" value="P-loop_NTPase"/>
</dbReference>
<protein>
    <recommendedName>
        <fullName evidence="5 6">Dephospho-CoA kinase</fullName>
        <ecNumber evidence="5 6">2.7.1.24</ecNumber>
    </recommendedName>
    <alternativeName>
        <fullName evidence="5">Dephosphocoenzyme A kinase</fullName>
    </alternativeName>
</protein>
<comment type="caution">
    <text evidence="8">The sequence shown here is derived from an EMBL/GenBank/DDBJ whole genome shotgun (WGS) entry which is preliminary data.</text>
</comment>
<dbReference type="PANTHER" id="PTHR10695:SF46">
    <property type="entry name" value="BIFUNCTIONAL COENZYME A SYNTHASE-RELATED"/>
    <property type="match status" value="1"/>
</dbReference>
<evidence type="ECO:0000256" key="2">
    <source>
        <dbReference type="ARBA" id="ARBA00022741"/>
    </source>
</evidence>
<dbReference type="GO" id="GO:0015937">
    <property type="term" value="P:coenzyme A biosynthetic process"/>
    <property type="evidence" value="ECO:0007669"/>
    <property type="project" value="UniProtKB-UniRule"/>
</dbReference>
<keyword evidence="5 8" id="KW-0808">Transferase</keyword>
<dbReference type="Gene3D" id="3.40.50.300">
    <property type="entry name" value="P-loop containing nucleotide triphosphate hydrolases"/>
    <property type="match status" value="1"/>
</dbReference>
<evidence type="ECO:0000256" key="3">
    <source>
        <dbReference type="ARBA" id="ARBA00022840"/>
    </source>
</evidence>
<dbReference type="AlphaFoldDB" id="A0A5C5YMC9"/>
<dbReference type="GO" id="GO:0005524">
    <property type="term" value="F:ATP binding"/>
    <property type="evidence" value="ECO:0007669"/>
    <property type="project" value="UniProtKB-UniRule"/>
</dbReference>
<dbReference type="Proteomes" id="UP000318478">
    <property type="component" value="Unassembled WGS sequence"/>
</dbReference>
<comment type="catalytic activity">
    <reaction evidence="5">
        <text>3'-dephospho-CoA + ATP = ADP + CoA + H(+)</text>
        <dbReference type="Rhea" id="RHEA:18245"/>
        <dbReference type="ChEBI" id="CHEBI:15378"/>
        <dbReference type="ChEBI" id="CHEBI:30616"/>
        <dbReference type="ChEBI" id="CHEBI:57287"/>
        <dbReference type="ChEBI" id="CHEBI:57328"/>
        <dbReference type="ChEBI" id="CHEBI:456216"/>
        <dbReference type="EC" id="2.7.1.24"/>
    </reaction>
</comment>
<evidence type="ECO:0000256" key="6">
    <source>
        <dbReference type="NCBIfam" id="TIGR00152"/>
    </source>
</evidence>
<evidence type="ECO:0000256" key="7">
    <source>
        <dbReference type="SAM" id="MobiDB-lite"/>
    </source>
</evidence>
<feature type="region of interest" description="Disordered" evidence="7">
    <location>
        <begin position="75"/>
        <end position="108"/>
    </location>
</feature>
<keyword evidence="5 8" id="KW-0418">Kinase</keyword>
<dbReference type="SUPFAM" id="SSF52540">
    <property type="entry name" value="P-loop containing nucleoside triphosphate hydrolases"/>
    <property type="match status" value="1"/>
</dbReference>
<evidence type="ECO:0000256" key="5">
    <source>
        <dbReference type="HAMAP-Rule" id="MF_00376"/>
    </source>
</evidence>
<reference evidence="8 9" key="1">
    <citation type="submission" date="2019-02" db="EMBL/GenBank/DDBJ databases">
        <title>Deep-cultivation of Planctomycetes and their phenomic and genomic characterization uncovers novel biology.</title>
        <authorList>
            <person name="Wiegand S."/>
            <person name="Jogler M."/>
            <person name="Boedeker C."/>
            <person name="Pinto D."/>
            <person name="Vollmers J."/>
            <person name="Rivas-Marin E."/>
            <person name="Kohn T."/>
            <person name="Peeters S.H."/>
            <person name="Heuer A."/>
            <person name="Rast P."/>
            <person name="Oberbeckmann S."/>
            <person name="Bunk B."/>
            <person name="Jeske O."/>
            <person name="Meyerdierks A."/>
            <person name="Storesund J.E."/>
            <person name="Kallscheuer N."/>
            <person name="Luecker S."/>
            <person name="Lage O.M."/>
            <person name="Pohl T."/>
            <person name="Merkel B.J."/>
            <person name="Hornburger P."/>
            <person name="Mueller R.-W."/>
            <person name="Bruemmer F."/>
            <person name="Labrenz M."/>
            <person name="Spormann A.M."/>
            <person name="Op Den Camp H."/>
            <person name="Overmann J."/>
            <person name="Amann R."/>
            <person name="Jetten M.S.M."/>
            <person name="Mascher T."/>
            <person name="Medema M.H."/>
            <person name="Devos D.P."/>
            <person name="Kaster A.-K."/>
            <person name="Ovreas L."/>
            <person name="Rohde M."/>
            <person name="Galperin M.Y."/>
            <person name="Jogler C."/>
        </authorList>
    </citation>
    <scope>NUCLEOTIDE SEQUENCE [LARGE SCALE GENOMIC DNA]</scope>
    <source>
        <strain evidence="8 9">Pla123a</strain>
    </source>
</reference>
<feature type="compositionally biased region" description="Polar residues" evidence="7">
    <location>
        <begin position="48"/>
        <end position="57"/>
    </location>
</feature>
<dbReference type="GO" id="GO:0005737">
    <property type="term" value="C:cytoplasm"/>
    <property type="evidence" value="ECO:0007669"/>
    <property type="project" value="UniProtKB-SubCell"/>
</dbReference>
<dbReference type="EMBL" id="SJPO01000006">
    <property type="protein sequence ID" value="TWT76005.1"/>
    <property type="molecule type" value="Genomic_DNA"/>
</dbReference>
<dbReference type="NCBIfam" id="TIGR00152">
    <property type="entry name" value="dephospho-CoA kinase"/>
    <property type="match status" value="1"/>
</dbReference>
<organism evidence="8 9">
    <name type="scientific">Posidoniimonas polymericola</name>
    <dbReference type="NCBI Taxonomy" id="2528002"/>
    <lineage>
        <taxon>Bacteria</taxon>
        <taxon>Pseudomonadati</taxon>
        <taxon>Planctomycetota</taxon>
        <taxon>Planctomycetia</taxon>
        <taxon>Pirellulales</taxon>
        <taxon>Lacipirellulaceae</taxon>
        <taxon>Posidoniimonas</taxon>
    </lineage>
</organism>
<feature type="binding site" evidence="5">
    <location>
        <begin position="121"/>
        <end position="126"/>
    </location>
    <ligand>
        <name>ATP</name>
        <dbReference type="ChEBI" id="CHEBI:30616"/>
    </ligand>
</feature>
<keyword evidence="2 5" id="KW-0547">Nucleotide-binding</keyword>